<gene>
    <name evidence="1" type="ORF">BB561_000332</name>
</gene>
<protein>
    <submittedName>
        <fullName evidence="1">Uncharacterized protein</fullName>
    </submittedName>
</protein>
<sequence>MKSKNVTNKNVKLVTKALECLVRSAKCLSKNDKTEKGVGKRNHDEKSPALWLSANGINNVWEQDMNKWWEKRNLPEGRMKPRKVGTRIQEPPYGPDTLISVAKEMAGYKTSLGSGQIQWIITRKRIPPSSDTRRINQGIKCGAFIQDNIEREGY</sequence>
<organism evidence="1 2">
    <name type="scientific">Smittium simulii</name>
    <dbReference type="NCBI Taxonomy" id="133385"/>
    <lineage>
        <taxon>Eukaryota</taxon>
        <taxon>Fungi</taxon>
        <taxon>Fungi incertae sedis</taxon>
        <taxon>Zoopagomycota</taxon>
        <taxon>Kickxellomycotina</taxon>
        <taxon>Harpellomycetes</taxon>
        <taxon>Harpellales</taxon>
        <taxon>Legeriomycetaceae</taxon>
        <taxon>Smittium</taxon>
    </lineage>
</organism>
<name>A0A2T9YZR7_9FUNG</name>
<keyword evidence="2" id="KW-1185">Reference proteome</keyword>
<dbReference type="Proteomes" id="UP000245383">
    <property type="component" value="Unassembled WGS sequence"/>
</dbReference>
<dbReference type="AlphaFoldDB" id="A0A2T9YZR7"/>
<evidence type="ECO:0000313" key="2">
    <source>
        <dbReference type="Proteomes" id="UP000245383"/>
    </source>
</evidence>
<proteinExistence type="predicted"/>
<evidence type="ECO:0000313" key="1">
    <source>
        <dbReference type="EMBL" id="PVU97784.1"/>
    </source>
</evidence>
<reference evidence="1 2" key="1">
    <citation type="journal article" date="2018" name="MBio">
        <title>Comparative Genomics Reveals the Core Gene Toolbox for the Fungus-Insect Symbiosis.</title>
        <authorList>
            <person name="Wang Y."/>
            <person name="Stata M."/>
            <person name="Wang W."/>
            <person name="Stajich J.E."/>
            <person name="White M.M."/>
            <person name="Moncalvo J.M."/>
        </authorList>
    </citation>
    <scope>NUCLEOTIDE SEQUENCE [LARGE SCALE GENOMIC DNA]</scope>
    <source>
        <strain evidence="1 2">SWE-8-4</strain>
    </source>
</reference>
<comment type="caution">
    <text evidence="1">The sequence shown here is derived from an EMBL/GenBank/DDBJ whole genome shotgun (WGS) entry which is preliminary data.</text>
</comment>
<accession>A0A2T9YZR7</accession>
<dbReference type="EMBL" id="MBFR01000007">
    <property type="protein sequence ID" value="PVU97784.1"/>
    <property type="molecule type" value="Genomic_DNA"/>
</dbReference>